<proteinExistence type="predicted"/>
<evidence type="ECO:0000256" key="1">
    <source>
        <dbReference type="SAM" id="SignalP"/>
    </source>
</evidence>
<dbReference type="RefSeq" id="WP_066149595.1">
    <property type="nucleotide sequence ID" value="NZ_CP020814.1"/>
</dbReference>
<keyword evidence="3" id="KW-1185">Reference proteome</keyword>
<dbReference type="EMBL" id="CP020814">
    <property type="protein sequence ID" value="ARK30764.1"/>
    <property type="molecule type" value="Genomic_DNA"/>
</dbReference>
<protein>
    <recommendedName>
        <fullName evidence="4">DUF5067 domain-containing protein</fullName>
    </recommendedName>
</protein>
<dbReference type="KEGG" id="bkw:BkAM31D_13485"/>
<sequence length="151" mass="16861">MEYKNKGAILVKRKMFLKLHTLLLALLMIAGCSNTSDKRVSELSSYEYENVSANEVDLFSQLEFKNVTVSKNSINGWYEMTGEITNKHSKKIMGYAQVALYDNSGGIVDSTLIPIPGSGGLNPNEKGIFKKSITQLDFANYEFFDSTLVEN</sequence>
<reference evidence="2 3" key="1">
    <citation type="submission" date="2017-04" db="EMBL/GenBank/DDBJ databases">
        <title>Bacillus krulwichiae AM31D Genome sequencing and assembly.</title>
        <authorList>
            <person name="Krulwich T.A."/>
            <person name="Anastor L."/>
            <person name="Ehrlich R."/>
            <person name="Ehrlich G.D."/>
            <person name="Janto B."/>
        </authorList>
    </citation>
    <scope>NUCLEOTIDE SEQUENCE [LARGE SCALE GENOMIC DNA]</scope>
    <source>
        <strain evidence="2 3">AM31D</strain>
    </source>
</reference>
<dbReference type="AlphaFoldDB" id="A0A1X9MDR0"/>
<accession>A0A1X9MDR0</accession>
<organism evidence="2 3">
    <name type="scientific">Halalkalibacter krulwichiae</name>
    <dbReference type="NCBI Taxonomy" id="199441"/>
    <lineage>
        <taxon>Bacteria</taxon>
        <taxon>Bacillati</taxon>
        <taxon>Bacillota</taxon>
        <taxon>Bacilli</taxon>
        <taxon>Bacillales</taxon>
        <taxon>Bacillaceae</taxon>
        <taxon>Halalkalibacter</taxon>
    </lineage>
</organism>
<dbReference type="STRING" id="199441.BkAM31D_13485"/>
<feature type="signal peptide" evidence="1">
    <location>
        <begin position="1"/>
        <end position="35"/>
    </location>
</feature>
<feature type="chain" id="PRO_5039060076" description="DUF5067 domain-containing protein" evidence="1">
    <location>
        <begin position="36"/>
        <end position="151"/>
    </location>
</feature>
<dbReference type="PROSITE" id="PS51257">
    <property type="entry name" value="PROKAR_LIPOPROTEIN"/>
    <property type="match status" value="1"/>
</dbReference>
<evidence type="ECO:0000313" key="3">
    <source>
        <dbReference type="Proteomes" id="UP000193006"/>
    </source>
</evidence>
<keyword evidence="1" id="KW-0732">Signal</keyword>
<name>A0A1X9MDR0_9BACI</name>
<evidence type="ECO:0008006" key="4">
    <source>
        <dbReference type="Google" id="ProtNLM"/>
    </source>
</evidence>
<dbReference type="Proteomes" id="UP000193006">
    <property type="component" value="Chromosome"/>
</dbReference>
<evidence type="ECO:0000313" key="2">
    <source>
        <dbReference type="EMBL" id="ARK30764.1"/>
    </source>
</evidence>
<gene>
    <name evidence="2" type="ORF">BkAM31D_13485</name>
</gene>